<dbReference type="AlphaFoldDB" id="A0A8H7YRQ1"/>
<sequence length="88" mass="10179">MSCSMDSNPQIETLVKTRYETLSNTLRNRNPSSPASMITNRRYARTLRLASGLSTTEHANLTLQLQVFWHLIQEQKVNCLEKRGELER</sequence>
<name>A0A8H7YRQ1_AJECA</name>
<dbReference type="EMBL" id="JAEVHI010000003">
    <property type="protein sequence ID" value="KAG5296046.1"/>
    <property type="molecule type" value="Genomic_DNA"/>
</dbReference>
<reference evidence="1 2" key="1">
    <citation type="submission" date="2021-01" db="EMBL/GenBank/DDBJ databases">
        <title>Chromosome-level genome assembly of a human fungal pathogen reveals clustering of transcriptionally co-regulated genes.</title>
        <authorList>
            <person name="Voorhies M."/>
            <person name="Cohen S."/>
            <person name="Shea T.P."/>
            <person name="Petrus S."/>
            <person name="Munoz J.F."/>
            <person name="Poplawski S."/>
            <person name="Goldman W.E."/>
            <person name="Michael T."/>
            <person name="Cuomo C.A."/>
            <person name="Sil A."/>
            <person name="Beyhan S."/>
        </authorList>
    </citation>
    <scope>NUCLEOTIDE SEQUENCE [LARGE SCALE GENOMIC DNA]</scope>
    <source>
        <strain evidence="1 2">G184AR</strain>
    </source>
</reference>
<evidence type="ECO:0000313" key="2">
    <source>
        <dbReference type="Proteomes" id="UP000670092"/>
    </source>
</evidence>
<dbReference type="VEuPathDB" id="FungiDB:I7I52_06527"/>
<gene>
    <name evidence="1" type="ORF">I7I52_06527</name>
</gene>
<protein>
    <submittedName>
        <fullName evidence="1">Uncharacterized protein</fullName>
    </submittedName>
</protein>
<organism evidence="1 2">
    <name type="scientific">Ajellomyces capsulatus</name>
    <name type="common">Darling's disease fungus</name>
    <name type="synonym">Histoplasma capsulatum</name>
    <dbReference type="NCBI Taxonomy" id="5037"/>
    <lineage>
        <taxon>Eukaryota</taxon>
        <taxon>Fungi</taxon>
        <taxon>Dikarya</taxon>
        <taxon>Ascomycota</taxon>
        <taxon>Pezizomycotina</taxon>
        <taxon>Eurotiomycetes</taxon>
        <taxon>Eurotiomycetidae</taxon>
        <taxon>Onygenales</taxon>
        <taxon>Ajellomycetaceae</taxon>
        <taxon>Histoplasma</taxon>
    </lineage>
</organism>
<accession>A0A8H7YRQ1</accession>
<dbReference type="Proteomes" id="UP000670092">
    <property type="component" value="Unassembled WGS sequence"/>
</dbReference>
<evidence type="ECO:0000313" key="1">
    <source>
        <dbReference type="EMBL" id="KAG5296046.1"/>
    </source>
</evidence>
<comment type="caution">
    <text evidence="1">The sequence shown here is derived from an EMBL/GenBank/DDBJ whole genome shotgun (WGS) entry which is preliminary data.</text>
</comment>
<proteinExistence type="predicted"/>